<comment type="caution">
    <text evidence="1">The sequence shown here is derived from an EMBL/GenBank/DDBJ whole genome shotgun (WGS) entry which is preliminary data.</text>
</comment>
<sequence length="88" mass="10147">MGSHQSRLRLWFVFSSGVSTRFRVNEWMSERTSRGYNLPYTRAYYRNSSNRLGSGATIRCPTEKPASHGTGFRYTRVSVRLALAQPNR</sequence>
<dbReference type="Proteomes" id="UP000310200">
    <property type="component" value="Unassembled WGS sequence"/>
</dbReference>
<keyword evidence="2" id="KW-1185">Reference proteome</keyword>
<accession>A0A4S2KPL8</accession>
<dbReference type="AlphaFoldDB" id="A0A4S2KPL8"/>
<protein>
    <submittedName>
        <fullName evidence="1">Uncharacterized protein</fullName>
    </submittedName>
</protein>
<dbReference type="EMBL" id="QBLH01001461">
    <property type="protein sequence ID" value="TGZ51771.1"/>
    <property type="molecule type" value="Genomic_DNA"/>
</dbReference>
<evidence type="ECO:0000313" key="2">
    <source>
        <dbReference type="Proteomes" id="UP000310200"/>
    </source>
</evidence>
<evidence type="ECO:0000313" key="1">
    <source>
        <dbReference type="EMBL" id="TGZ51771.1"/>
    </source>
</evidence>
<proteinExistence type="predicted"/>
<reference evidence="1 2" key="1">
    <citation type="journal article" date="2019" name="Philos. Trans. R. Soc. Lond., B, Biol. Sci.">
        <title>Ant behaviour and brain gene expression of defending hosts depend on the ecological success of the intruding social parasite.</title>
        <authorList>
            <person name="Kaur R."/>
            <person name="Stoldt M."/>
            <person name="Jongepier E."/>
            <person name="Feldmeyer B."/>
            <person name="Menzel F."/>
            <person name="Bornberg-Bauer E."/>
            <person name="Foitzik S."/>
        </authorList>
    </citation>
    <scope>NUCLEOTIDE SEQUENCE [LARGE SCALE GENOMIC DNA]</scope>
    <source>
        <tissue evidence="1">Whole body</tissue>
    </source>
</reference>
<name>A0A4S2KPL8_9HYME</name>
<gene>
    <name evidence="1" type="ORF">DBV15_04952</name>
</gene>
<organism evidence="1 2">
    <name type="scientific">Temnothorax longispinosus</name>
    <dbReference type="NCBI Taxonomy" id="300112"/>
    <lineage>
        <taxon>Eukaryota</taxon>
        <taxon>Metazoa</taxon>
        <taxon>Ecdysozoa</taxon>
        <taxon>Arthropoda</taxon>
        <taxon>Hexapoda</taxon>
        <taxon>Insecta</taxon>
        <taxon>Pterygota</taxon>
        <taxon>Neoptera</taxon>
        <taxon>Endopterygota</taxon>
        <taxon>Hymenoptera</taxon>
        <taxon>Apocrita</taxon>
        <taxon>Aculeata</taxon>
        <taxon>Formicoidea</taxon>
        <taxon>Formicidae</taxon>
        <taxon>Myrmicinae</taxon>
        <taxon>Temnothorax</taxon>
    </lineage>
</organism>